<keyword evidence="3" id="KW-1185">Reference proteome</keyword>
<dbReference type="EMBL" id="AXCN02001683">
    <property type="status" value="NOT_ANNOTATED_CDS"/>
    <property type="molecule type" value="Genomic_DNA"/>
</dbReference>
<dbReference type="Proteomes" id="UP000075886">
    <property type="component" value="Unassembled WGS sequence"/>
</dbReference>
<keyword evidence="1" id="KW-1133">Transmembrane helix</keyword>
<dbReference type="EnsemblMetazoa" id="AFAF010369-RA">
    <property type="protein sequence ID" value="AFAF010369-PA"/>
    <property type="gene ID" value="AFAF010369"/>
</dbReference>
<reference evidence="2" key="2">
    <citation type="submission" date="2020-05" db="UniProtKB">
        <authorList>
            <consortium name="EnsemblMetazoa"/>
        </authorList>
    </citation>
    <scope>IDENTIFICATION</scope>
    <source>
        <strain evidence="2">FAR1</strain>
    </source>
</reference>
<keyword evidence="1" id="KW-0812">Transmembrane</keyword>
<protein>
    <submittedName>
        <fullName evidence="2">Uncharacterized protein</fullName>
    </submittedName>
</protein>
<dbReference type="VEuPathDB" id="VectorBase:AFAF010369"/>
<name>A0A182QHN5_9DIPT</name>
<sequence length="132" mass="15540">MREAVLTVSPNRQYRGMVRPTTPATTGPVWMPMRSFSVSFGRNRVRSCTISSRLLAYFSIISIIWSMMFFDLPPRIRFNRFLCETVRKPLRKMRTTRLSRAHHHHRATYRMLGKSGRRSAFSSQQSRMQLIT</sequence>
<keyword evidence="1" id="KW-0472">Membrane</keyword>
<organism evidence="2 3">
    <name type="scientific">Anopheles farauti</name>
    <dbReference type="NCBI Taxonomy" id="69004"/>
    <lineage>
        <taxon>Eukaryota</taxon>
        <taxon>Metazoa</taxon>
        <taxon>Ecdysozoa</taxon>
        <taxon>Arthropoda</taxon>
        <taxon>Hexapoda</taxon>
        <taxon>Insecta</taxon>
        <taxon>Pterygota</taxon>
        <taxon>Neoptera</taxon>
        <taxon>Endopterygota</taxon>
        <taxon>Diptera</taxon>
        <taxon>Nematocera</taxon>
        <taxon>Culicoidea</taxon>
        <taxon>Culicidae</taxon>
        <taxon>Anophelinae</taxon>
        <taxon>Anopheles</taxon>
    </lineage>
</organism>
<feature type="transmembrane region" description="Helical" evidence="1">
    <location>
        <begin position="54"/>
        <end position="72"/>
    </location>
</feature>
<accession>A0A182QHN5</accession>
<evidence type="ECO:0000313" key="2">
    <source>
        <dbReference type="EnsemblMetazoa" id="AFAF010369-PA"/>
    </source>
</evidence>
<evidence type="ECO:0000256" key="1">
    <source>
        <dbReference type="SAM" id="Phobius"/>
    </source>
</evidence>
<evidence type="ECO:0000313" key="3">
    <source>
        <dbReference type="Proteomes" id="UP000075886"/>
    </source>
</evidence>
<proteinExistence type="predicted"/>
<dbReference type="AlphaFoldDB" id="A0A182QHN5"/>
<reference evidence="3" key="1">
    <citation type="submission" date="2014-01" db="EMBL/GenBank/DDBJ databases">
        <title>The Genome Sequence of Anopheles farauti FAR1 (V2).</title>
        <authorList>
            <consortium name="The Broad Institute Genomics Platform"/>
            <person name="Neafsey D.E."/>
            <person name="Besansky N."/>
            <person name="Howell P."/>
            <person name="Walton C."/>
            <person name="Young S.K."/>
            <person name="Zeng Q."/>
            <person name="Gargeya S."/>
            <person name="Fitzgerald M."/>
            <person name="Haas B."/>
            <person name="Abouelleil A."/>
            <person name="Allen A.W."/>
            <person name="Alvarado L."/>
            <person name="Arachchi H.M."/>
            <person name="Berlin A.M."/>
            <person name="Chapman S.B."/>
            <person name="Gainer-Dewar J."/>
            <person name="Goldberg J."/>
            <person name="Griggs A."/>
            <person name="Gujja S."/>
            <person name="Hansen M."/>
            <person name="Howarth C."/>
            <person name="Imamovic A."/>
            <person name="Ireland A."/>
            <person name="Larimer J."/>
            <person name="McCowan C."/>
            <person name="Murphy C."/>
            <person name="Pearson M."/>
            <person name="Poon T.W."/>
            <person name="Priest M."/>
            <person name="Roberts A."/>
            <person name="Saif S."/>
            <person name="Shea T."/>
            <person name="Sisk P."/>
            <person name="Sykes S."/>
            <person name="Wortman J."/>
            <person name="Nusbaum C."/>
            <person name="Birren B."/>
        </authorList>
    </citation>
    <scope>NUCLEOTIDE SEQUENCE [LARGE SCALE GENOMIC DNA]</scope>
    <source>
        <strain evidence="3">FAR1</strain>
    </source>
</reference>